<keyword evidence="1" id="KW-1133">Transmembrane helix</keyword>
<sequence length="52" mass="5875">MNTNLDDKTQQDLMNRISRIEGGERPEEMETGDWLMPIGACVLITVLLLLSL</sequence>
<dbReference type="Proteomes" id="UP000198500">
    <property type="component" value="Unassembled WGS sequence"/>
</dbReference>
<keyword evidence="1" id="KW-0812">Transmembrane</keyword>
<organism evidence="2 3">
    <name type="scientific">Aidingimonas halophila</name>
    <dbReference type="NCBI Taxonomy" id="574349"/>
    <lineage>
        <taxon>Bacteria</taxon>
        <taxon>Pseudomonadati</taxon>
        <taxon>Pseudomonadota</taxon>
        <taxon>Gammaproteobacteria</taxon>
        <taxon>Oceanospirillales</taxon>
        <taxon>Halomonadaceae</taxon>
        <taxon>Aidingimonas</taxon>
    </lineage>
</organism>
<dbReference type="RefSeq" id="WP_161598974.1">
    <property type="nucleotide sequence ID" value="NZ_BMXH01000005.1"/>
</dbReference>
<evidence type="ECO:0000256" key="1">
    <source>
        <dbReference type="SAM" id="Phobius"/>
    </source>
</evidence>
<keyword evidence="3" id="KW-1185">Reference proteome</keyword>
<keyword evidence="1" id="KW-0472">Membrane</keyword>
<dbReference type="EMBL" id="FNNI01000006">
    <property type="protein sequence ID" value="SDX58798.1"/>
    <property type="molecule type" value="Genomic_DNA"/>
</dbReference>
<dbReference type="AlphaFoldDB" id="A0A1H3CY22"/>
<proteinExistence type="predicted"/>
<dbReference type="STRING" id="574349.SAMN05443545_106133"/>
<evidence type="ECO:0000313" key="2">
    <source>
        <dbReference type="EMBL" id="SDX58798.1"/>
    </source>
</evidence>
<feature type="transmembrane region" description="Helical" evidence="1">
    <location>
        <begin position="34"/>
        <end position="51"/>
    </location>
</feature>
<evidence type="ECO:0000313" key="3">
    <source>
        <dbReference type="Proteomes" id="UP000198500"/>
    </source>
</evidence>
<reference evidence="2 3" key="1">
    <citation type="submission" date="2016-10" db="EMBL/GenBank/DDBJ databases">
        <authorList>
            <person name="de Groot N.N."/>
        </authorList>
    </citation>
    <scope>NUCLEOTIDE SEQUENCE [LARGE SCALE GENOMIC DNA]</scope>
    <source>
        <strain evidence="2 3">DSM 19219</strain>
    </source>
</reference>
<accession>A0A1H3CY22</accession>
<gene>
    <name evidence="2" type="ORF">SAMN05443545_106133</name>
</gene>
<protein>
    <submittedName>
        <fullName evidence="2">Uncharacterized protein</fullName>
    </submittedName>
</protein>
<name>A0A1H3CY22_9GAMM</name>